<keyword evidence="1" id="KW-0175">Coiled coil</keyword>
<feature type="coiled-coil region" evidence="1">
    <location>
        <begin position="121"/>
        <end position="180"/>
    </location>
</feature>
<dbReference type="EMBL" id="JAIWYP010000006">
    <property type="protein sequence ID" value="KAH3807389.1"/>
    <property type="molecule type" value="Genomic_DNA"/>
</dbReference>
<evidence type="ECO:0000313" key="2">
    <source>
        <dbReference type="EMBL" id="KAH3807389.1"/>
    </source>
</evidence>
<dbReference type="InterPro" id="IPR047153">
    <property type="entry name" value="TRIM45/56/19-like"/>
</dbReference>
<comment type="caution">
    <text evidence="2">The sequence shown here is derived from an EMBL/GenBank/DDBJ whole genome shotgun (WGS) entry which is preliminary data.</text>
</comment>
<proteinExistence type="predicted"/>
<dbReference type="PANTHER" id="PTHR25462:SF296">
    <property type="entry name" value="MEIOTIC P26, ISOFORM F"/>
    <property type="match status" value="1"/>
</dbReference>
<dbReference type="SUPFAM" id="SSF57845">
    <property type="entry name" value="B-box zinc-binding domain"/>
    <property type="match status" value="1"/>
</dbReference>
<keyword evidence="3" id="KW-1185">Reference proteome</keyword>
<dbReference type="Proteomes" id="UP000828390">
    <property type="component" value="Unassembled WGS sequence"/>
</dbReference>
<evidence type="ECO:0008006" key="4">
    <source>
        <dbReference type="Google" id="ProtNLM"/>
    </source>
</evidence>
<gene>
    <name evidence="2" type="ORF">DPMN_135729</name>
</gene>
<dbReference type="PANTHER" id="PTHR25462">
    <property type="entry name" value="BONUS, ISOFORM C-RELATED"/>
    <property type="match status" value="1"/>
</dbReference>
<sequence>MATGVENISNEDICSDIVGGCVTLRSCIPCMKDNTSTYATQFCMICSEFLCDDCKRGHSRFKPGKHSFIIAKDVIKVPVVVDMMDIDKCEEHKKKIKFFCKDHSLLCCSTCAFIHRACINVDELAKFAEEKRELLNDLKRDLIQAAGKQRDIIEDCRQMKLSLNKNLSELPKDIEELREQINTLFTKATTNINSKAKDVIDVELKRLSERQTSLEKVLQDINDIIPICSAVSDNGTPQQVFIFARTIERKLNYIKIHDDQLQNSHFTLQLSLTFTKAIYTLLKKESDFVILISHRIQKISGMCYINYLFYTWQL</sequence>
<reference evidence="2" key="2">
    <citation type="submission" date="2020-11" db="EMBL/GenBank/DDBJ databases">
        <authorList>
            <person name="McCartney M.A."/>
            <person name="Auch B."/>
            <person name="Kono T."/>
            <person name="Mallez S."/>
            <person name="Becker A."/>
            <person name="Gohl D.M."/>
            <person name="Silverstein K.A.T."/>
            <person name="Koren S."/>
            <person name="Bechman K.B."/>
            <person name="Herman A."/>
            <person name="Abrahante J.E."/>
            <person name="Garbe J."/>
        </authorList>
    </citation>
    <scope>NUCLEOTIDE SEQUENCE</scope>
    <source>
        <strain evidence="2">Duluth1</strain>
        <tissue evidence="2">Whole animal</tissue>
    </source>
</reference>
<reference evidence="2" key="1">
    <citation type="journal article" date="2019" name="bioRxiv">
        <title>The Genome of the Zebra Mussel, Dreissena polymorpha: A Resource for Invasive Species Research.</title>
        <authorList>
            <person name="McCartney M.A."/>
            <person name="Auch B."/>
            <person name="Kono T."/>
            <person name="Mallez S."/>
            <person name="Zhang Y."/>
            <person name="Obille A."/>
            <person name="Becker A."/>
            <person name="Abrahante J.E."/>
            <person name="Garbe J."/>
            <person name="Badalamenti J.P."/>
            <person name="Herman A."/>
            <person name="Mangelson H."/>
            <person name="Liachko I."/>
            <person name="Sullivan S."/>
            <person name="Sone E.D."/>
            <person name="Koren S."/>
            <person name="Silverstein K.A.T."/>
            <person name="Beckman K.B."/>
            <person name="Gohl D.M."/>
        </authorList>
    </citation>
    <scope>NUCLEOTIDE SEQUENCE</scope>
    <source>
        <strain evidence="2">Duluth1</strain>
        <tissue evidence="2">Whole animal</tissue>
    </source>
</reference>
<protein>
    <recommendedName>
        <fullName evidence="4">B box-type domain-containing protein</fullName>
    </recommendedName>
</protein>
<evidence type="ECO:0000256" key="1">
    <source>
        <dbReference type="SAM" id="Coils"/>
    </source>
</evidence>
<dbReference type="AlphaFoldDB" id="A0A9D4G1H7"/>
<evidence type="ECO:0000313" key="3">
    <source>
        <dbReference type="Proteomes" id="UP000828390"/>
    </source>
</evidence>
<name>A0A9D4G1H7_DREPO</name>
<dbReference type="Gene3D" id="3.30.160.60">
    <property type="entry name" value="Classic Zinc Finger"/>
    <property type="match status" value="1"/>
</dbReference>
<organism evidence="2 3">
    <name type="scientific">Dreissena polymorpha</name>
    <name type="common">Zebra mussel</name>
    <name type="synonym">Mytilus polymorpha</name>
    <dbReference type="NCBI Taxonomy" id="45954"/>
    <lineage>
        <taxon>Eukaryota</taxon>
        <taxon>Metazoa</taxon>
        <taxon>Spiralia</taxon>
        <taxon>Lophotrochozoa</taxon>
        <taxon>Mollusca</taxon>
        <taxon>Bivalvia</taxon>
        <taxon>Autobranchia</taxon>
        <taxon>Heteroconchia</taxon>
        <taxon>Euheterodonta</taxon>
        <taxon>Imparidentia</taxon>
        <taxon>Neoheterodontei</taxon>
        <taxon>Myida</taxon>
        <taxon>Dreissenoidea</taxon>
        <taxon>Dreissenidae</taxon>
        <taxon>Dreissena</taxon>
    </lineage>
</organism>
<accession>A0A9D4G1H7</accession>